<name>A0ABU3ZFE2_9GAMM</name>
<dbReference type="RefSeq" id="WP_317521568.1">
    <property type="nucleotide sequence ID" value="NZ_JAWJZI010000002.1"/>
</dbReference>
<comment type="caution">
    <text evidence="1">The sequence shown here is derived from an EMBL/GenBank/DDBJ whole genome shotgun (WGS) entry which is preliminary data.</text>
</comment>
<dbReference type="Proteomes" id="UP001186452">
    <property type="component" value="Unassembled WGS sequence"/>
</dbReference>
<evidence type="ECO:0000313" key="1">
    <source>
        <dbReference type="EMBL" id="MDV5168828.1"/>
    </source>
</evidence>
<protein>
    <submittedName>
        <fullName evidence="1">Uncharacterized protein</fullName>
    </submittedName>
</protein>
<reference evidence="1 2" key="1">
    <citation type="submission" date="2023-10" db="EMBL/GenBank/DDBJ databases">
        <title>Marine bacteria isolated from horseshoe crab.</title>
        <authorList>
            <person name="Cheng T.H."/>
        </authorList>
    </citation>
    <scope>NUCLEOTIDE SEQUENCE [LARGE SCALE GENOMIC DNA]</scope>
    <source>
        <strain evidence="1 2">HSC6</strain>
    </source>
</reference>
<gene>
    <name evidence="1" type="ORF">R2X38_07425</name>
</gene>
<proteinExistence type="predicted"/>
<keyword evidence="2" id="KW-1185">Reference proteome</keyword>
<sequence>MFKAIKDNFKKAEAAVIVENLLQTHVDTGVFQTSLSIKDIANKMVQQAWEVKPDLLGGRFGTRPHKLSIASFTVAVAIVSSGNSNSESSSDFQNVCLMMFGNIMDEIEVNGRLYNMSETDRVVIELAMNAVTPIMEAAHSSPDNHELDAILKHLDESTYTWDEWYRAFVSNACSVEGSGLVQDENGLSLIDMMDHEPLKRAHRDGICPVRHGIAFAQQFDINKFGMR</sequence>
<organism evidence="1 2">
    <name type="scientific">Photobacterium rosenbergii</name>
    <dbReference type="NCBI Taxonomy" id="294936"/>
    <lineage>
        <taxon>Bacteria</taxon>
        <taxon>Pseudomonadati</taxon>
        <taxon>Pseudomonadota</taxon>
        <taxon>Gammaproteobacteria</taxon>
        <taxon>Vibrionales</taxon>
        <taxon>Vibrionaceae</taxon>
        <taxon>Photobacterium</taxon>
    </lineage>
</organism>
<evidence type="ECO:0000313" key="2">
    <source>
        <dbReference type="Proteomes" id="UP001186452"/>
    </source>
</evidence>
<dbReference type="EMBL" id="JAWJZI010000002">
    <property type="protein sequence ID" value="MDV5168828.1"/>
    <property type="molecule type" value="Genomic_DNA"/>
</dbReference>
<accession>A0ABU3ZFE2</accession>